<dbReference type="GeneID" id="28839079"/>
<reference evidence="2 3" key="1">
    <citation type="submission" date="2016-03" db="EMBL/GenBank/DDBJ databases">
        <title>Comparative genomics of Pseudogymnoascus destructans, the fungus causing white-nose syndrome of bats.</title>
        <authorList>
            <person name="Palmer J.M."/>
            <person name="Drees K.P."/>
            <person name="Foster J.T."/>
            <person name="Lindner D.L."/>
        </authorList>
    </citation>
    <scope>NUCLEOTIDE SEQUENCE [LARGE SCALE GENOMIC DNA]</scope>
    <source>
        <strain evidence="2 3">UAMH 10579</strain>
    </source>
</reference>
<sequence>MPLEDSWLVEGDDDVRKEGSERSVKEEEYVIPRHDTKQDTKATRRPKRTTRSPDPEFIMPSLDYRAIDGSWEGLSSGASRSEGNPQRRKSSTPEKQPDARRRSSRQAAQNGSPQKRSRPPNVQPPQRPAEGAGSEFLDVLAGHATAMVSFVLDVLGKSLRILKTPISYALAVWLLLGLSIMMRNFLTNSIYSSLSPLCRIPGTSLLNLPFCPSGGYDSKSGPSPAAEFDQLISVQGKFEEVLDESAAGVSLPMDMKRGEASIRDLRQLVRYSQLHSKNELVLEFDGFIETARIASYDLQKFNSHIGRAVDNVLATTRWTTRVLEGIQIRDASQGAINNFANSFANKLLAPFQPVKFTESVLLDQYIKHTQIVEEEIMKLIDEAQALLMILNSLEDRLEVIHGIVTRDGHHAIAQREELLSELWTMVGGNRGKLSKTNRQLNLLRQVGVYRKIAYGHVSATILKLQQIGSGLEDLRERVGSPELLRDRIDIPLSVHIENIQRGVERLEEGRQSARKSENEHIAQTLERSRIEGTLIGID</sequence>
<evidence type="ECO:0000313" key="3">
    <source>
        <dbReference type="Proteomes" id="UP000091956"/>
    </source>
</evidence>
<reference evidence="3" key="2">
    <citation type="journal article" date="2018" name="Nat. Commun.">
        <title>Extreme sensitivity to ultraviolet light in the fungal pathogen causing white-nose syndrome of bats.</title>
        <authorList>
            <person name="Palmer J.M."/>
            <person name="Drees K.P."/>
            <person name="Foster J.T."/>
            <person name="Lindner D.L."/>
        </authorList>
    </citation>
    <scope>NUCLEOTIDE SEQUENCE [LARGE SCALE GENOMIC DNA]</scope>
    <source>
        <strain evidence="3">UAMH 10579</strain>
    </source>
</reference>
<feature type="compositionally biased region" description="Basic and acidic residues" evidence="1">
    <location>
        <begin position="14"/>
        <end position="42"/>
    </location>
</feature>
<keyword evidence="3" id="KW-1185">Reference proteome</keyword>
<name>A0A1B8GKQ4_9PEZI</name>
<evidence type="ECO:0000313" key="2">
    <source>
        <dbReference type="EMBL" id="OBT96427.1"/>
    </source>
</evidence>
<organism evidence="2 3">
    <name type="scientific">Pseudogymnoascus verrucosus</name>
    <dbReference type="NCBI Taxonomy" id="342668"/>
    <lineage>
        <taxon>Eukaryota</taxon>
        <taxon>Fungi</taxon>
        <taxon>Dikarya</taxon>
        <taxon>Ascomycota</taxon>
        <taxon>Pezizomycotina</taxon>
        <taxon>Leotiomycetes</taxon>
        <taxon>Thelebolales</taxon>
        <taxon>Thelebolaceae</taxon>
        <taxon>Pseudogymnoascus</taxon>
    </lineage>
</organism>
<proteinExistence type="predicted"/>
<feature type="compositionally biased region" description="Basic and acidic residues" evidence="1">
    <location>
        <begin position="91"/>
        <end position="101"/>
    </location>
</feature>
<feature type="region of interest" description="Disordered" evidence="1">
    <location>
        <begin position="1"/>
        <end position="132"/>
    </location>
</feature>
<dbReference type="STRING" id="342668.A0A1B8GKQ4"/>
<accession>A0A1B8GKQ4</accession>
<protein>
    <submittedName>
        <fullName evidence="2">Uncharacterized protein</fullName>
    </submittedName>
</protein>
<dbReference type="Proteomes" id="UP000091956">
    <property type="component" value="Unassembled WGS sequence"/>
</dbReference>
<dbReference type="OrthoDB" id="4179406at2759"/>
<dbReference type="AlphaFoldDB" id="A0A1B8GKQ4"/>
<dbReference type="RefSeq" id="XP_018130160.1">
    <property type="nucleotide sequence ID" value="XM_018275154.2"/>
</dbReference>
<evidence type="ECO:0000256" key="1">
    <source>
        <dbReference type="SAM" id="MobiDB-lite"/>
    </source>
</evidence>
<gene>
    <name evidence="2" type="ORF">VE01_05693</name>
</gene>
<dbReference type="EMBL" id="KV460228">
    <property type="protein sequence ID" value="OBT96427.1"/>
    <property type="molecule type" value="Genomic_DNA"/>
</dbReference>